<reference evidence="1 2" key="1">
    <citation type="submission" date="2017-03" db="EMBL/GenBank/DDBJ databases">
        <title>Genome analysis of strain PAMC 26510.</title>
        <authorList>
            <person name="Oh H.-M."/>
            <person name="Yang J.-A."/>
        </authorList>
    </citation>
    <scope>NUCLEOTIDE SEQUENCE [LARGE SCALE GENOMIC DNA]</scope>
    <source>
        <strain evidence="1 2">PAMC 26510</strain>
    </source>
</reference>
<evidence type="ECO:0000313" key="1">
    <source>
        <dbReference type="EMBL" id="OTP68240.1"/>
    </source>
</evidence>
<dbReference type="Proteomes" id="UP000194546">
    <property type="component" value="Unassembled WGS sequence"/>
</dbReference>
<comment type="caution">
    <text evidence="1">The sequence shown here is derived from an EMBL/GenBank/DDBJ whole genome shotgun (WGS) entry which is preliminary data.</text>
</comment>
<evidence type="ECO:0000313" key="2">
    <source>
        <dbReference type="Proteomes" id="UP000194546"/>
    </source>
</evidence>
<gene>
    <name evidence="1" type="ORF">PAMC26510_29445</name>
</gene>
<name>A0A242MAM6_CABSO</name>
<dbReference type="EMBL" id="NBTY01000174">
    <property type="protein sequence ID" value="OTP68240.1"/>
    <property type="molecule type" value="Genomic_DNA"/>
</dbReference>
<dbReference type="AlphaFoldDB" id="A0A242MAM6"/>
<accession>A0A242MAM6</accession>
<sequence>MSIAYGRAIAAKTIKAVTPIGMARACFSIVLRAERIRCMVYRTAKIMKV</sequence>
<proteinExistence type="predicted"/>
<protein>
    <submittedName>
        <fullName evidence="1">Uncharacterized protein</fullName>
    </submittedName>
</protein>
<organism evidence="1 2">
    <name type="scientific">Caballeronia sordidicola</name>
    <name type="common">Burkholderia sordidicola</name>
    <dbReference type="NCBI Taxonomy" id="196367"/>
    <lineage>
        <taxon>Bacteria</taxon>
        <taxon>Pseudomonadati</taxon>
        <taxon>Pseudomonadota</taxon>
        <taxon>Betaproteobacteria</taxon>
        <taxon>Burkholderiales</taxon>
        <taxon>Burkholderiaceae</taxon>
        <taxon>Caballeronia</taxon>
    </lineage>
</organism>